<name>T2MIK1_HYDVU</name>
<sequence length="102" mass="12017">RQIDVEMGWLKNVLCSVKWILGFDDEIVEKKSIAATPFVTHKPSTQYVDEDGDIAEEFYEEVISSHGFPWMKRITERLCWQGLVALEFPRLHYDFPIVIYHN</sequence>
<feature type="non-terminal residue" evidence="1">
    <location>
        <position position="1"/>
    </location>
</feature>
<organism evidence="1">
    <name type="scientific">Hydra vulgaris</name>
    <name type="common">Hydra</name>
    <name type="synonym">Hydra attenuata</name>
    <dbReference type="NCBI Taxonomy" id="6087"/>
    <lineage>
        <taxon>Eukaryota</taxon>
        <taxon>Metazoa</taxon>
        <taxon>Cnidaria</taxon>
        <taxon>Hydrozoa</taxon>
        <taxon>Hydroidolina</taxon>
        <taxon>Anthoathecata</taxon>
        <taxon>Aplanulata</taxon>
        <taxon>Hydridae</taxon>
        <taxon>Hydra</taxon>
    </lineage>
</organism>
<dbReference type="GO" id="GO:0051881">
    <property type="term" value="P:regulation of mitochondrial membrane potential"/>
    <property type="evidence" value="ECO:0007669"/>
    <property type="project" value="TreeGrafter"/>
</dbReference>
<reference evidence="1" key="1">
    <citation type="journal article" date="2013" name="Genome Biol. Evol.">
        <title>Punctuated emergences of genetic and phenotypic innovations in eumetazoan, bilaterian, euteleostome, and hominidae ancestors.</title>
        <authorList>
            <person name="Wenger Y."/>
            <person name="Galliot B."/>
        </authorList>
    </citation>
    <scope>NUCLEOTIDE SEQUENCE</scope>
    <source>
        <tissue evidence="1">Whole animals</tissue>
    </source>
</reference>
<gene>
    <name evidence="1" type="primary">TUSC2</name>
</gene>
<dbReference type="InterPro" id="IPR029393">
    <property type="entry name" value="FUS1"/>
</dbReference>
<dbReference type="PANTHER" id="PTHR15453">
    <property type="entry name" value="TUMOR SUPPRESSOR CANDIDATE 2"/>
    <property type="match status" value="1"/>
</dbReference>
<dbReference type="OrthoDB" id="9025707at2759"/>
<dbReference type="GO" id="GO:0005739">
    <property type="term" value="C:mitochondrion"/>
    <property type="evidence" value="ECO:0007669"/>
    <property type="project" value="TreeGrafter"/>
</dbReference>
<proteinExistence type="evidence at transcript level"/>
<protein>
    <submittedName>
        <fullName evidence="1">Tumor suppressor candidate 2</fullName>
    </submittedName>
</protein>
<dbReference type="EMBL" id="HAAD01005510">
    <property type="protein sequence ID" value="CDG71742.1"/>
    <property type="molecule type" value="mRNA"/>
</dbReference>
<dbReference type="PANTHER" id="PTHR15453:SF8">
    <property type="entry name" value="TUMOR SUPPRESSOR CANDIDATE 2"/>
    <property type="match status" value="1"/>
</dbReference>
<accession>T2MIK1</accession>
<evidence type="ECO:0000313" key="1">
    <source>
        <dbReference type="EMBL" id="CDG71742.1"/>
    </source>
</evidence>
<dbReference type="AlphaFoldDB" id="T2MIK1"/>
<dbReference type="Pfam" id="PF15000">
    <property type="entry name" value="TUSC2"/>
    <property type="match status" value="1"/>
</dbReference>